<dbReference type="PROSITE" id="PS00377">
    <property type="entry name" value="ADOMET_SYNTHASE_2"/>
    <property type="match status" value="1"/>
</dbReference>
<evidence type="ECO:0000256" key="11">
    <source>
        <dbReference type="ARBA" id="ARBA00022842"/>
    </source>
</evidence>
<evidence type="ECO:0000256" key="8">
    <source>
        <dbReference type="ARBA" id="ARBA00022723"/>
    </source>
</evidence>
<evidence type="ECO:0000256" key="12">
    <source>
        <dbReference type="ARBA" id="ARBA00022958"/>
    </source>
</evidence>
<comment type="subunit">
    <text evidence="14">Homotetramer.</text>
</comment>
<dbReference type="InterPro" id="IPR022636">
    <property type="entry name" value="S-AdoMet_synthetase_sfam"/>
</dbReference>
<evidence type="ECO:0000256" key="10">
    <source>
        <dbReference type="ARBA" id="ARBA00022840"/>
    </source>
</evidence>
<comment type="cofactor">
    <cofactor evidence="1">
        <name>Mg(2+)</name>
        <dbReference type="ChEBI" id="CHEBI:18420"/>
    </cofactor>
</comment>
<dbReference type="AlphaFoldDB" id="A0A1F6Y4J1"/>
<dbReference type="GO" id="GO:0005524">
    <property type="term" value="F:ATP binding"/>
    <property type="evidence" value="ECO:0007669"/>
    <property type="project" value="UniProtKB-KW"/>
</dbReference>
<feature type="domain" description="S-adenosylmethionine synthetase C-terminal" evidence="18">
    <location>
        <begin position="185"/>
        <end position="317"/>
    </location>
</feature>
<dbReference type="GO" id="GO:0005737">
    <property type="term" value="C:cytoplasm"/>
    <property type="evidence" value="ECO:0007669"/>
    <property type="project" value="UniProtKB-SubCell"/>
</dbReference>
<dbReference type="GO" id="GO:0046872">
    <property type="term" value="F:metal ion binding"/>
    <property type="evidence" value="ECO:0007669"/>
    <property type="project" value="UniProtKB-KW"/>
</dbReference>
<gene>
    <name evidence="19" type="ORF">A3I23_03740</name>
</gene>
<evidence type="ECO:0000256" key="5">
    <source>
        <dbReference type="ARBA" id="ARBA00012828"/>
    </source>
</evidence>
<dbReference type="Proteomes" id="UP000177693">
    <property type="component" value="Unassembled WGS sequence"/>
</dbReference>
<evidence type="ECO:0000256" key="7">
    <source>
        <dbReference type="ARBA" id="ARBA00022679"/>
    </source>
</evidence>
<evidence type="ECO:0000256" key="4">
    <source>
        <dbReference type="ARBA" id="ARBA00009685"/>
    </source>
</evidence>
<evidence type="ECO:0000256" key="1">
    <source>
        <dbReference type="ARBA" id="ARBA00001946"/>
    </source>
</evidence>
<keyword evidence="8 14" id="KW-0479">Metal-binding</keyword>
<accession>A0A1F6Y4J1</accession>
<evidence type="ECO:0000313" key="19">
    <source>
        <dbReference type="EMBL" id="OGJ01266.1"/>
    </source>
</evidence>
<protein>
    <recommendedName>
        <fullName evidence="5 13">Methionine adenosyltransferase</fullName>
        <ecNumber evidence="5 13">2.5.1.6</ecNumber>
    </recommendedName>
</protein>
<proteinExistence type="inferred from homology"/>
<dbReference type="Pfam" id="PF02773">
    <property type="entry name" value="S-AdoMet_synt_C"/>
    <property type="match status" value="1"/>
</dbReference>
<evidence type="ECO:0000256" key="3">
    <source>
        <dbReference type="ARBA" id="ARBA00005224"/>
    </source>
</evidence>
<evidence type="ECO:0000259" key="17">
    <source>
        <dbReference type="Pfam" id="PF02772"/>
    </source>
</evidence>
<keyword evidence="6" id="KW-0554">One-carbon metabolism</keyword>
<comment type="pathway">
    <text evidence="3">Amino-acid biosynthesis; S-adenosyl-L-methionine biosynthesis; S-adenosyl-L-methionine from L-methionine: step 1/1.</text>
</comment>
<dbReference type="EC" id="2.5.1.6" evidence="5 13"/>
<dbReference type="InterPro" id="IPR022628">
    <property type="entry name" value="S-AdoMet_synt_N"/>
</dbReference>
<evidence type="ECO:0000256" key="14">
    <source>
        <dbReference type="RuleBase" id="RU000542"/>
    </source>
</evidence>
<evidence type="ECO:0000259" key="16">
    <source>
        <dbReference type="Pfam" id="PF00438"/>
    </source>
</evidence>
<comment type="subcellular location">
    <subcellularLocation>
        <location evidence="14">Cytoplasm</location>
    </subcellularLocation>
</comment>
<organism evidence="19 20">
    <name type="scientific">Candidatus Nomurabacteria bacterium RIFCSPLOWO2_02_FULL_40_67</name>
    <dbReference type="NCBI Taxonomy" id="1801787"/>
    <lineage>
        <taxon>Bacteria</taxon>
        <taxon>Candidatus Nomuraibacteriota</taxon>
    </lineage>
</organism>
<keyword evidence="9" id="KW-0547">Nucleotide-binding</keyword>
<dbReference type="GO" id="GO:0006730">
    <property type="term" value="P:one-carbon metabolic process"/>
    <property type="evidence" value="ECO:0007669"/>
    <property type="project" value="UniProtKB-KW"/>
</dbReference>
<dbReference type="CDD" id="cd18079">
    <property type="entry name" value="S-AdoMet_synt"/>
    <property type="match status" value="1"/>
</dbReference>
<keyword evidence="12 14" id="KW-0630">Potassium</keyword>
<keyword evidence="7 19" id="KW-0808">Transferase</keyword>
<evidence type="ECO:0000256" key="6">
    <source>
        <dbReference type="ARBA" id="ARBA00022563"/>
    </source>
</evidence>
<name>A0A1F6Y4J1_9BACT</name>
<dbReference type="InterPro" id="IPR022631">
    <property type="entry name" value="ADOMET_SYNTHASE_CS"/>
</dbReference>
<dbReference type="GO" id="GO:0006556">
    <property type="term" value="P:S-adenosylmethionine biosynthetic process"/>
    <property type="evidence" value="ECO:0007669"/>
    <property type="project" value="UniProtKB-UniRule"/>
</dbReference>
<dbReference type="PANTHER" id="PTHR11964">
    <property type="entry name" value="S-ADENOSYLMETHIONINE SYNTHETASE"/>
    <property type="match status" value="1"/>
</dbReference>
<evidence type="ECO:0000259" key="18">
    <source>
        <dbReference type="Pfam" id="PF02773"/>
    </source>
</evidence>
<dbReference type="EMBL" id="MFVL01000022">
    <property type="protein sequence ID" value="OGJ01266.1"/>
    <property type="molecule type" value="Genomic_DNA"/>
</dbReference>
<dbReference type="PROSITE" id="PS00376">
    <property type="entry name" value="ADOMET_SYNTHASE_1"/>
    <property type="match status" value="1"/>
</dbReference>
<dbReference type="NCBIfam" id="TIGR01034">
    <property type="entry name" value="metK"/>
    <property type="match status" value="1"/>
</dbReference>
<comment type="caution">
    <text evidence="19">The sequence shown here is derived from an EMBL/GenBank/DDBJ whole genome shotgun (WGS) entry which is preliminary data.</text>
</comment>
<evidence type="ECO:0000256" key="15">
    <source>
        <dbReference type="RuleBase" id="RU004462"/>
    </source>
</evidence>
<evidence type="ECO:0000256" key="2">
    <source>
        <dbReference type="ARBA" id="ARBA00001958"/>
    </source>
</evidence>
<evidence type="ECO:0000256" key="9">
    <source>
        <dbReference type="ARBA" id="ARBA00022741"/>
    </source>
</evidence>
<dbReference type="Pfam" id="PF02772">
    <property type="entry name" value="S-AdoMet_synt_M"/>
    <property type="match status" value="1"/>
</dbReference>
<dbReference type="Pfam" id="PF00438">
    <property type="entry name" value="S-AdoMet_synt_N"/>
    <property type="match status" value="1"/>
</dbReference>
<keyword evidence="11 14" id="KW-0460">Magnesium</keyword>
<dbReference type="UniPathway" id="UPA00315">
    <property type="reaction ID" value="UER00080"/>
</dbReference>
<evidence type="ECO:0000313" key="20">
    <source>
        <dbReference type="Proteomes" id="UP000177693"/>
    </source>
</evidence>
<comment type="similarity">
    <text evidence="4 15">Belongs to the AdoMet synthase family.</text>
</comment>
<evidence type="ECO:0000256" key="13">
    <source>
        <dbReference type="NCBIfam" id="TIGR01034"/>
    </source>
</evidence>
<dbReference type="InterPro" id="IPR022629">
    <property type="entry name" value="S-AdoMet_synt_central"/>
</dbReference>
<dbReference type="InterPro" id="IPR022630">
    <property type="entry name" value="S-AdoMet_synt_C"/>
</dbReference>
<dbReference type="GO" id="GO:0004478">
    <property type="term" value="F:methionine adenosyltransferase activity"/>
    <property type="evidence" value="ECO:0007669"/>
    <property type="project" value="UniProtKB-UniRule"/>
</dbReference>
<feature type="domain" description="S-adenosylmethionine synthetase N-terminal" evidence="16">
    <location>
        <begin position="4"/>
        <end position="71"/>
    </location>
</feature>
<feature type="domain" description="S-adenosylmethionine synthetase central" evidence="17">
    <location>
        <begin position="94"/>
        <end position="171"/>
    </location>
</feature>
<reference evidence="19 20" key="1">
    <citation type="journal article" date="2016" name="Nat. Commun.">
        <title>Thousands of microbial genomes shed light on interconnected biogeochemical processes in an aquifer system.</title>
        <authorList>
            <person name="Anantharaman K."/>
            <person name="Brown C.T."/>
            <person name="Hug L.A."/>
            <person name="Sharon I."/>
            <person name="Castelle C.J."/>
            <person name="Probst A.J."/>
            <person name="Thomas B.C."/>
            <person name="Singh A."/>
            <person name="Wilkins M.J."/>
            <person name="Karaoz U."/>
            <person name="Brodie E.L."/>
            <person name="Williams K.H."/>
            <person name="Hubbard S.S."/>
            <person name="Banfield J.F."/>
        </authorList>
    </citation>
    <scope>NUCLEOTIDE SEQUENCE [LARGE SCALE GENOMIC DNA]</scope>
</reference>
<comment type="cofactor">
    <cofactor evidence="2">
        <name>K(+)</name>
        <dbReference type="ChEBI" id="CHEBI:29103"/>
    </cofactor>
</comment>
<dbReference type="Gene3D" id="3.30.300.10">
    <property type="match status" value="3"/>
</dbReference>
<sequence length="322" mass="35368">MKKTAESVSPKHPDKICDFIADSILDAYLENDRESRTAIEVMGGHNLITINGEVTSKGNPDIEKLVRKIVGENYKIIINIALQSPEIAHGVDKGGAGDQGIMKGYATSETPEYLPLEYVLARNLCQKIFAVYPYDGKTQVTIENGKVLTVVASFQNTKDEELLKLVKKIIKADTYIINPAGEWTLGGFDADTGLSGRKLIIDNYGPQISIGGGSFSGKDATKVDRSGAYMARYVAKNLVAAGYGQEVLVSVAYAIGMAEPLMIEAINEKGKDLSELVKKNYDFKPLAIIERLGLRQPIFRQTATYGHFGKDNLPWEKIEKMK</sequence>
<dbReference type="InterPro" id="IPR002133">
    <property type="entry name" value="S-AdoMet_synthetase"/>
</dbReference>
<keyword evidence="10" id="KW-0067">ATP-binding</keyword>
<dbReference type="SUPFAM" id="SSF55973">
    <property type="entry name" value="S-adenosylmethionine synthetase"/>
    <property type="match status" value="3"/>
</dbReference>